<feature type="signal peptide" evidence="1">
    <location>
        <begin position="1"/>
        <end position="17"/>
    </location>
</feature>
<name>A0AAE1CQW7_9GAST</name>
<proteinExistence type="predicted"/>
<organism evidence="2 3">
    <name type="scientific">Elysia crispata</name>
    <name type="common">lettuce slug</name>
    <dbReference type="NCBI Taxonomy" id="231223"/>
    <lineage>
        <taxon>Eukaryota</taxon>
        <taxon>Metazoa</taxon>
        <taxon>Spiralia</taxon>
        <taxon>Lophotrochozoa</taxon>
        <taxon>Mollusca</taxon>
        <taxon>Gastropoda</taxon>
        <taxon>Heterobranchia</taxon>
        <taxon>Euthyneura</taxon>
        <taxon>Panpulmonata</taxon>
        <taxon>Sacoglossa</taxon>
        <taxon>Placobranchoidea</taxon>
        <taxon>Plakobranchidae</taxon>
        <taxon>Elysia</taxon>
    </lineage>
</organism>
<feature type="chain" id="PRO_5041916605" evidence="1">
    <location>
        <begin position="18"/>
        <end position="167"/>
    </location>
</feature>
<dbReference type="EMBL" id="JAWDGP010007160">
    <property type="protein sequence ID" value="KAK3729114.1"/>
    <property type="molecule type" value="Genomic_DNA"/>
</dbReference>
<comment type="caution">
    <text evidence="2">The sequence shown here is derived from an EMBL/GenBank/DDBJ whole genome shotgun (WGS) entry which is preliminary data.</text>
</comment>
<reference evidence="2" key="1">
    <citation type="journal article" date="2023" name="G3 (Bethesda)">
        <title>A reference genome for the long-term kleptoplast-retaining sea slug Elysia crispata morphotype clarki.</title>
        <authorList>
            <person name="Eastman K.E."/>
            <person name="Pendleton A.L."/>
            <person name="Shaikh M.A."/>
            <person name="Suttiyut T."/>
            <person name="Ogas R."/>
            <person name="Tomko P."/>
            <person name="Gavelis G."/>
            <person name="Widhalm J.R."/>
            <person name="Wisecaver J.H."/>
        </authorList>
    </citation>
    <scope>NUCLEOTIDE SEQUENCE</scope>
    <source>
        <strain evidence="2">ECLA1</strain>
    </source>
</reference>
<protein>
    <submittedName>
        <fullName evidence="2">Uncharacterized protein</fullName>
    </submittedName>
</protein>
<gene>
    <name evidence="2" type="ORF">RRG08_005486</name>
</gene>
<evidence type="ECO:0000256" key="1">
    <source>
        <dbReference type="SAM" id="SignalP"/>
    </source>
</evidence>
<dbReference type="AlphaFoldDB" id="A0AAE1CQW7"/>
<evidence type="ECO:0000313" key="3">
    <source>
        <dbReference type="Proteomes" id="UP001283361"/>
    </source>
</evidence>
<keyword evidence="3" id="KW-1185">Reference proteome</keyword>
<dbReference type="Proteomes" id="UP001283361">
    <property type="component" value="Unassembled WGS sequence"/>
</dbReference>
<keyword evidence="1" id="KW-0732">Signal</keyword>
<sequence>MWLGLVVGRVLLSSAEGNSGVANTRASFVFVFWTTHAMLQTPNCSDSAVALDLRSRHLPRIEDTAQLFTTTYDPITPCQLVRPNPDRHSKCKRARTKKPRPNEELYYITDLDTIEDTPLIFKRENLNHHKQSSSSCITYIQSHLDRHLQNDQVATKIVRQLGVLPLS</sequence>
<accession>A0AAE1CQW7</accession>
<evidence type="ECO:0000313" key="2">
    <source>
        <dbReference type="EMBL" id="KAK3729114.1"/>
    </source>
</evidence>